<accession>A0ABT8V5F3</accession>
<feature type="domain" description="Rhamnogalacturonase A/B/Epimerase-like pectate lyase" evidence="1">
    <location>
        <begin position="8"/>
        <end position="163"/>
    </location>
</feature>
<sequence length="490" mass="53049">MSSVHDIVKDFGADPQGVTDSTTAIQNAVNAASNAKGGTVYVPVGTFLVSSPIVIEENNVGFVGTGYGSILKANASLEFVMKITGNSAFGNRGAPVKDFFLNCQRKATNGLLVGSTSNGTVVNRYFRNINVSYALNWGLVVDAAQNNLFTLLDLEYNGGQLKMINGAGNNVFLRCEFNQSTILPHALFGADANYPGYNRNDFGNAPQNNQFIGCIFERGGGPYSNNVKLELGRNIFFESCDFATQNSTNAGVEISAQASFTYFNVCRFSGLTTNPNVAINNNGYRTYVHQCTFENYRDADILTSNYIHINHNTSNKTSGVPLIRNTGGNIAANIKDASAPYYIDGTDPATLSFYPSQFVYNDDSLWFQSKANLYKIFFNDSTSGSAVTTGTNHTVTFRLPSSGSWLVDIYSANGDYNHGRAATFIARFRDNSVHDMQTMHKMTPADATSGQLVTALNATVNAQGTVTVAITTSNSQTVNTIYRGIKLNSF</sequence>
<dbReference type="EMBL" id="JAUMKJ010000002">
    <property type="protein sequence ID" value="MDO3675739.1"/>
    <property type="molecule type" value="Genomic_DNA"/>
</dbReference>
<dbReference type="Proteomes" id="UP001168883">
    <property type="component" value="Unassembled WGS sequence"/>
</dbReference>
<reference evidence="2" key="1">
    <citation type="submission" date="2023-07" db="EMBL/GenBank/DDBJ databases">
        <authorList>
            <person name="Aktuganov G."/>
            <person name="Boyko T."/>
            <person name="Delegan Y."/>
            <person name="Galimzianova N."/>
            <person name="Gilvanova E."/>
            <person name="Korobov V."/>
            <person name="Kuzmina L."/>
            <person name="Melentiev A."/>
            <person name="Milman P."/>
            <person name="Ryabova A."/>
            <person name="Stupak E."/>
            <person name="Yasakov T."/>
            <person name="Zharikova N."/>
            <person name="Zhurenko E."/>
        </authorList>
    </citation>
    <scope>NUCLEOTIDE SEQUENCE</scope>
    <source>
        <strain evidence="2">IB-739</strain>
    </source>
</reference>
<name>A0ABT8V5F3_9BACL</name>
<evidence type="ECO:0000313" key="2">
    <source>
        <dbReference type="EMBL" id="MDO3675739.1"/>
    </source>
</evidence>
<gene>
    <name evidence="2" type="ORF">Q3C12_01910</name>
</gene>
<dbReference type="InterPro" id="IPR011050">
    <property type="entry name" value="Pectin_lyase_fold/virulence"/>
</dbReference>
<dbReference type="Gene3D" id="2.160.20.10">
    <property type="entry name" value="Single-stranded right-handed beta-helix, Pectin lyase-like"/>
    <property type="match status" value="1"/>
</dbReference>
<keyword evidence="2" id="KW-0378">Hydrolase</keyword>
<proteinExistence type="predicted"/>
<dbReference type="GO" id="GO:0016787">
    <property type="term" value="F:hydrolase activity"/>
    <property type="evidence" value="ECO:0007669"/>
    <property type="project" value="UniProtKB-KW"/>
</dbReference>
<dbReference type="InterPro" id="IPR012334">
    <property type="entry name" value="Pectin_lyas_fold"/>
</dbReference>
<dbReference type="Pfam" id="PF12708">
    <property type="entry name" value="Pect-lyase_RHGA_epim"/>
    <property type="match status" value="1"/>
</dbReference>
<protein>
    <submittedName>
        <fullName evidence="2">Glycosyl hydrolase family 28-related protein</fullName>
    </submittedName>
</protein>
<comment type="caution">
    <text evidence="2">The sequence shown here is derived from an EMBL/GenBank/DDBJ whole genome shotgun (WGS) entry which is preliminary data.</text>
</comment>
<keyword evidence="3" id="KW-1185">Reference proteome</keyword>
<organism evidence="2 3">
    <name type="scientific">Paenibacillus ehimensis</name>
    <dbReference type="NCBI Taxonomy" id="79264"/>
    <lineage>
        <taxon>Bacteria</taxon>
        <taxon>Bacillati</taxon>
        <taxon>Bacillota</taxon>
        <taxon>Bacilli</taxon>
        <taxon>Bacillales</taxon>
        <taxon>Paenibacillaceae</taxon>
        <taxon>Paenibacillus</taxon>
    </lineage>
</organism>
<dbReference type="SUPFAM" id="SSF51126">
    <property type="entry name" value="Pectin lyase-like"/>
    <property type="match status" value="1"/>
</dbReference>
<dbReference type="RefSeq" id="WP_302877183.1">
    <property type="nucleotide sequence ID" value="NZ_JAUMKJ010000002.1"/>
</dbReference>
<evidence type="ECO:0000259" key="1">
    <source>
        <dbReference type="Pfam" id="PF12708"/>
    </source>
</evidence>
<evidence type="ECO:0000313" key="3">
    <source>
        <dbReference type="Proteomes" id="UP001168883"/>
    </source>
</evidence>
<dbReference type="InterPro" id="IPR024535">
    <property type="entry name" value="RHGA/B-epi-like_pectate_lyase"/>
</dbReference>